<reference evidence="6" key="1">
    <citation type="submission" date="2023-02" db="EMBL/GenBank/DDBJ databases">
        <title>Tahibacter soli sp. nov. isolated from soil.</title>
        <authorList>
            <person name="Baek J.H."/>
            <person name="Lee J.K."/>
            <person name="Choi D.G."/>
            <person name="Jeon C.O."/>
        </authorList>
    </citation>
    <scope>NUCLEOTIDE SEQUENCE</scope>
    <source>
        <strain evidence="6">BL</strain>
    </source>
</reference>
<dbReference type="GO" id="GO:0043024">
    <property type="term" value="F:ribosomal small subunit binding"/>
    <property type="evidence" value="ECO:0007669"/>
    <property type="project" value="TreeGrafter"/>
</dbReference>
<dbReference type="NCBIfam" id="TIGR00741">
    <property type="entry name" value="yfiA"/>
    <property type="match status" value="1"/>
</dbReference>
<dbReference type="CDD" id="cd00552">
    <property type="entry name" value="RaiA"/>
    <property type="match status" value="1"/>
</dbReference>
<evidence type="ECO:0000256" key="4">
    <source>
        <dbReference type="ARBA" id="ARBA00041148"/>
    </source>
</evidence>
<dbReference type="RefSeq" id="WP_263543308.1">
    <property type="nucleotide sequence ID" value="NZ_JAOVZO020000003.1"/>
</dbReference>
<evidence type="ECO:0000313" key="7">
    <source>
        <dbReference type="Proteomes" id="UP001139971"/>
    </source>
</evidence>
<dbReference type="EMBL" id="JAOVZO020000003">
    <property type="protein sequence ID" value="MDC8012047.1"/>
    <property type="molecule type" value="Genomic_DNA"/>
</dbReference>
<dbReference type="Pfam" id="PF02482">
    <property type="entry name" value="Ribosomal_S30AE"/>
    <property type="match status" value="1"/>
</dbReference>
<organism evidence="6 7">
    <name type="scientific">Tahibacter soli</name>
    <dbReference type="NCBI Taxonomy" id="2983605"/>
    <lineage>
        <taxon>Bacteria</taxon>
        <taxon>Pseudomonadati</taxon>
        <taxon>Pseudomonadota</taxon>
        <taxon>Gammaproteobacteria</taxon>
        <taxon>Lysobacterales</taxon>
        <taxon>Rhodanobacteraceae</taxon>
        <taxon>Tahibacter</taxon>
    </lineage>
</organism>
<name>A0A9X3YI25_9GAMM</name>
<comment type="caution">
    <text evidence="6">The sequence shown here is derived from an EMBL/GenBank/DDBJ whole genome shotgun (WGS) entry which is preliminary data.</text>
</comment>
<proteinExistence type="inferred from homology"/>
<evidence type="ECO:0000256" key="2">
    <source>
        <dbReference type="ARBA" id="ARBA00038434"/>
    </source>
</evidence>
<dbReference type="SUPFAM" id="SSF69754">
    <property type="entry name" value="Ribosome binding protein Y (YfiA homologue)"/>
    <property type="match status" value="1"/>
</dbReference>
<dbReference type="PANTHER" id="PTHR33231:SF1">
    <property type="entry name" value="30S RIBOSOMAL PROTEIN"/>
    <property type="match status" value="1"/>
</dbReference>
<dbReference type="Proteomes" id="UP001139971">
    <property type="component" value="Unassembled WGS sequence"/>
</dbReference>
<dbReference type="AlphaFoldDB" id="A0A9X3YI25"/>
<evidence type="ECO:0000256" key="3">
    <source>
        <dbReference type="ARBA" id="ARBA00038695"/>
    </source>
</evidence>
<dbReference type="InterPro" id="IPR003489">
    <property type="entry name" value="RHF/RaiA"/>
</dbReference>
<accession>A0A9X3YI25</accession>
<dbReference type="PANTHER" id="PTHR33231">
    <property type="entry name" value="30S RIBOSOMAL PROTEIN"/>
    <property type="match status" value="1"/>
</dbReference>
<evidence type="ECO:0000256" key="5">
    <source>
        <dbReference type="ARBA" id="ARBA00041319"/>
    </source>
</evidence>
<dbReference type="InterPro" id="IPR050574">
    <property type="entry name" value="HPF/YfiA_ribosome-assoc"/>
</dbReference>
<gene>
    <name evidence="6" type="primary">raiA</name>
    <name evidence="6" type="ORF">OD750_005755</name>
</gene>
<keyword evidence="7" id="KW-1185">Reference proteome</keyword>
<dbReference type="FunFam" id="3.30.160.100:FF:000001">
    <property type="entry name" value="Ribosome hibernation promoting factor"/>
    <property type="match status" value="1"/>
</dbReference>
<dbReference type="Gene3D" id="3.30.160.100">
    <property type="entry name" value="Ribosome hibernation promotion factor-like"/>
    <property type="match status" value="1"/>
</dbReference>
<evidence type="ECO:0000256" key="1">
    <source>
        <dbReference type="ARBA" id="ARBA00022845"/>
    </source>
</evidence>
<protein>
    <recommendedName>
        <fullName evidence="4">Ribosome hibernation promoting factor</fullName>
    </recommendedName>
    <alternativeName>
        <fullName evidence="5">Hibernation factor HPF</fullName>
    </alternativeName>
</protein>
<evidence type="ECO:0000313" key="6">
    <source>
        <dbReference type="EMBL" id="MDC8012047.1"/>
    </source>
</evidence>
<comment type="similarity">
    <text evidence="2">Belongs to the HPF/YfiA ribosome-associated protein family. Short HPF subfamily.</text>
</comment>
<sequence length="110" mass="12086">MQINVSGLKVDVTPALRSYVESKFERILRHFDHLHGVSVTLSVEKLTHKADANLHAAAGKVIHAEAIAEDMYAAIDALADKLDGQIRKHKEKLTDHHKSDAVLQAARMAG</sequence>
<keyword evidence="1" id="KW-0810">Translation regulation</keyword>
<comment type="subunit">
    <text evidence="3">Associates exclusively with 100S ribosomes, which are dimers of 70S ribosomes.</text>
</comment>
<dbReference type="GO" id="GO:0045900">
    <property type="term" value="P:negative regulation of translational elongation"/>
    <property type="evidence" value="ECO:0007669"/>
    <property type="project" value="TreeGrafter"/>
</dbReference>
<dbReference type="InterPro" id="IPR036567">
    <property type="entry name" value="RHF-like"/>
</dbReference>
<dbReference type="GO" id="GO:0022627">
    <property type="term" value="C:cytosolic small ribosomal subunit"/>
    <property type="evidence" value="ECO:0007669"/>
    <property type="project" value="TreeGrafter"/>
</dbReference>